<evidence type="ECO:0000259" key="4">
    <source>
        <dbReference type="PROSITE" id="PS01124"/>
    </source>
</evidence>
<name>A0A494XUR0_9BURK</name>
<dbReference type="InterPro" id="IPR032783">
    <property type="entry name" value="AraC_lig"/>
</dbReference>
<dbReference type="InterPro" id="IPR009057">
    <property type="entry name" value="Homeodomain-like_sf"/>
</dbReference>
<dbReference type="GO" id="GO:0043565">
    <property type="term" value="F:sequence-specific DNA binding"/>
    <property type="evidence" value="ECO:0007669"/>
    <property type="project" value="InterPro"/>
</dbReference>
<evidence type="ECO:0000313" key="5">
    <source>
        <dbReference type="EMBL" id="RKP53584.1"/>
    </source>
</evidence>
<dbReference type="PROSITE" id="PS01124">
    <property type="entry name" value="HTH_ARAC_FAMILY_2"/>
    <property type="match status" value="1"/>
</dbReference>
<keyword evidence="3" id="KW-0804">Transcription</keyword>
<dbReference type="Gene3D" id="1.10.10.60">
    <property type="entry name" value="Homeodomain-like"/>
    <property type="match status" value="1"/>
</dbReference>
<evidence type="ECO:0000256" key="3">
    <source>
        <dbReference type="ARBA" id="ARBA00023163"/>
    </source>
</evidence>
<gene>
    <name evidence="5" type="ORF">D7S86_15000</name>
</gene>
<organism evidence="5 6">
    <name type="scientific">Pararobbsia silviterrae</name>
    <dbReference type="NCBI Taxonomy" id="1792498"/>
    <lineage>
        <taxon>Bacteria</taxon>
        <taxon>Pseudomonadati</taxon>
        <taxon>Pseudomonadota</taxon>
        <taxon>Betaproteobacteria</taxon>
        <taxon>Burkholderiales</taxon>
        <taxon>Burkholderiaceae</taxon>
        <taxon>Pararobbsia</taxon>
    </lineage>
</organism>
<dbReference type="PANTHER" id="PTHR11019">
    <property type="entry name" value="HTH-TYPE TRANSCRIPTIONAL REGULATOR NIMR"/>
    <property type="match status" value="1"/>
</dbReference>
<dbReference type="OrthoDB" id="9789899at2"/>
<dbReference type="InterPro" id="IPR018060">
    <property type="entry name" value="HTH_AraC"/>
</dbReference>
<dbReference type="RefSeq" id="WP_121087659.1">
    <property type="nucleotide sequence ID" value="NZ_RBZU01000006.1"/>
</dbReference>
<reference evidence="5 6" key="1">
    <citation type="submission" date="2018-10" db="EMBL/GenBank/DDBJ databases">
        <title>Robbsia sp. DHC34, isolated from soil.</title>
        <authorList>
            <person name="Gao Z.-H."/>
            <person name="Qiu L.-H."/>
        </authorList>
    </citation>
    <scope>NUCLEOTIDE SEQUENCE [LARGE SCALE GENOMIC DNA]</scope>
    <source>
        <strain evidence="5 6">DHC34</strain>
    </source>
</reference>
<keyword evidence="6" id="KW-1185">Reference proteome</keyword>
<dbReference type="EMBL" id="RBZU01000006">
    <property type="protein sequence ID" value="RKP53584.1"/>
    <property type="molecule type" value="Genomic_DNA"/>
</dbReference>
<proteinExistence type="predicted"/>
<sequence length="309" mass="33707">MKPQIERIVHWLLSGLELQSTVFHVGQYCGRWQASTSDKGLASFHVVLHGHCWFKRPDTGECTRLEAGDTVFLLRDVPHVLSPDAEMPAADAPIQRIGTMTPLTASTVVGTGLACGFFAFDAMPGELLLSMLPDTLIVRSSSPSSESARAVFDLIRAEALRDSETPSALIARLTELLFFYALREIAERDDTAAGLWSLLKGSEFSSLVEAIIAEPGHAWSTDAMAAHAHMSRARFFKRFVEACGQPPAQFLTLIRMKMAAGMLREGVSISRAAERVGYQSESAFAQAFKRVTGAQPGALRRMPSSSLVH</sequence>
<evidence type="ECO:0000313" key="6">
    <source>
        <dbReference type="Proteomes" id="UP000270342"/>
    </source>
</evidence>
<evidence type="ECO:0000256" key="2">
    <source>
        <dbReference type="ARBA" id="ARBA00023125"/>
    </source>
</evidence>
<dbReference type="SUPFAM" id="SSF46689">
    <property type="entry name" value="Homeodomain-like"/>
    <property type="match status" value="1"/>
</dbReference>
<keyword evidence="2" id="KW-0238">DNA-binding</keyword>
<dbReference type="GO" id="GO:0003700">
    <property type="term" value="F:DNA-binding transcription factor activity"/>
    <property type="evidence" value="ECO:0007669"/>
    <property type="project" value="InterPro"/>
</dbReference>
<dbReference type="SMART" id="SM00342">
    <property type="entry name" value="HTH_ARAC"/>
    <property type="match status" value="1"/>
</dbReference>
<comment type="caution">
    <text evidence="5">The sequence shown here is derived from an EMBL/GenBank/DDBJ whole genome shotgun (WGS) entry which is preliminary data.</text>
</comment>
<dbReference type="Proteomes" id="UP000270342">
    <property type="component" value="Unassembled WGS sequence"/>
</dbReference>
<evidence type="ECO:0000256" key="1">
    <source>
        <dbReference type="ARBA" id="ARBA00023015"/>
    </source>
</evidence>
<keyword evidence="1" id="KW-0805">Transcription regulation</keyword>
<dbReference type="PANTHER" id="PTHR11019:SF159">
    <property type="entry name" value="TRANSCRIPTIONAL REGULATOR-RELATED"/>
    <property type="match status" value="1"/>
</dbReference>
<dbReference type="Pfam" id="PF12852">
    <property type="entry name" value="Cupin_6"/>
    <property type="match status" value="1"/>
</dbReference>
<accession>A0A494XUR0</accession>
<feature type="domain" description="HTH araC/xylS-type" evidence="4">
    <location>
        <begin position="202"/>
        <end position="302"/>
    </location>
</feature>
<dbReference type="Pfam" id="PF12833">
    <property type="entry name" value="HTH_18"/>
    <property type="match status" value="1"/>
</dbReference>
<dbReference type="AlphaFoldDB" id="A0A494XUR0"/>
<protein>
    <submittedName>
        <fullName evidence="5">AraC family transcriptional regulator</fullName>
    </submittedName>
</protein>